<protein>
    <submittedName>
        <fullName evidence="2">Uncharacterized protein</fullName>
    </submittedName>
</protein>
<gene>
    <name evidence="2" type="ORF">EYE40_09015</name>
</gene>
<dbReference type="RefSeq" id="WP_130981628.1">
    <property type="nucleotide sequence ID" value="NZ_SISG01000001.1"/>
</dbReference>
<dbReference type="EMBL" id="SISG01000001">
    <property type="protein sequence ID" value="TBN57517.1"/>
    <property type="molecule type" value="Genomic_DNA"/>
</dbReference>
<sequence length="365" mass="36756">MPQLSRKPIGVADVTAVARAGEPVSLTSVVERDLAASYSLLEAARAEGMTLPSTARVPAAHLSEEETRAAVFARLVGISRGGSGTDPALAHEIVSALNRGISLPVDVSSAAIGVGALVVDQLARLVNASDFAVALSVSALRATGAGGSAAPFSAQVQSAHRSVGQAASAARIGSLLTDLDAATTDPIAFRSAPQVNGALAEAVTALAAAVTLELNSRADDPLVDLDTGSVVRGGNSELVGLTLAFERVRLALAHVAAASEARASVVQSALVEAPVVYSVHVGGRENAVDPLGTLHLLQLSLTVTLDLLSDEAEVAAGVAQASVLSPPLAAYAEALAGSYAPDTLLAAANPVRSEEPTIEALDDEI</sequence>
<comment type="caution">
    <text evidence="2">The sequence shown here is derived from an EMBL/GenBank/DDBJ whole genome shotgun (WGS) entry which is preliminary data.</text>
</comment>
<accession>A0A4Q9GWD2</accession>
<dbReference type="PANTHER" id="PTHR10362">
    <property type="entry name" value="HISTIDINE AMMONIA-LYASE"/>
    <property type="match status" value="1"/>
</dbReference>
<dbReference type="Pfam" id="PF00221">
    <property type="entry name" value="Lyase_aromatic"/>
    <property type="match status" value="1"/>
</dbReference>
<organism evidence="2 3">
    <name type="scientific">Glaciihabitans arcticus</name>
    <dbReference type="NCBI Taxonomy" id="2668039"/>
    <lineage>
        <taxon>Bacteria</taxon>
        <taxon>Bacillati</taxon>
        <taxon>Actinomycetota</taxon>
        <taxon>Actinomycetes</taxon>
        <taxon>Micrococcales</taxon>
        <taxon>Microbacteriaceae</taxon>
        <taxon>Glaciihabitans</taxon>
    </lineage>
</organism>
<dbReference type="Proteomes" id="UP000294194">
    <property type="component" value="Unassembled WGS sequence"/>
</dbReference>
<dbReference type="AlphaFoldDB" id="A0A4Q9GWD2"/>
<proteinExistence type="predicted"/>
<dbReference type="InterPro" id="IPR008948">
    <property type="entry name" value="L-Aspartase-like"/>
</dbReference>
<evidence type="ECO:0000313" key="3">
    <source>
        <dbReference type="Proteomes" id="UP000294194"/>
    </source>
</evidence>
<reference evidence="3" key="1">
    <citation type="submission" date="2019-02" db="EMBL/GenBank/DDBJ databases">
        <title>Glaciihabitans arcticus sp. nov., a psychrotolerant bacterium isolated from polar soil.</title>
        <authorList>
            <person name="Dahal R.H."/>
        </authorList>
    </citation>
    <scope>NUCLEOTIDE SEQUENCE [LARGE SCALE GENOMIC DNA]</scope>
    <source>
        <strain evidence="3">RP-3-7</strain>
    </source>
</reference>
<keyword evidence="1" id="KW-0456">Lyase</keyword>
<dbReference type="InterPro" id="IPR001106">
    <property type="entry name" value="Aromatic_Lyase"/>
</dbReference>
<dbReference type="GO" id="GO:0016841">
    <property type="term" value="F:ammonia-lyase activity"/>
    <property type="evidence" value="ECO:0007669"/>
    <property type="project" value="UniProtKB-ARBA"/>
</dbReference>
<dbReference type="Gene3D" id="1.20.200.10">
    <property type="entry name" value="Fumarase/aspartase (Central domain)"/>
    <property type="match status" value="1"/>
</dbReference>
<name>A0A4Q9GWD2_9MICO</name>
<evidence type="ECO:0000313" key="2">
    <source>
        <dbReference type="EMBL" id="TBN57517.1"/>
    </source>
</evidence>
<keyword evidence="3" id="KW-1185">Reference proteome</keyword>
<evidence type="ECO:0000256" key="1">
    <source>
        <dbReference type="ARBA" id="ARBA00023239"/>
    </source>
</evidence>
<dbReference type="SUPFAM" id="SSF48557">
    <property type="entry name" value="L-aspartase-like"/>
    <property type="match status" value="1"/>
</dbReference>